<sequence>MACSLPHSSIIPDSAMAVGEQAAVAGEGPRPTESTPLLTPRTAVDGLVSATPPPSIPPLAVPLPVSGRPLRPLVQRGASPSGLSCSAHSLPTSPDMGWRTWSPFRECPPAPAQSRMVGRADVGDGEHGGGGGGGHRATAAGTSRRWGRRRGRGGLHATILGAMARAESSGLRPSASERYMVPVLKPEEEAAASAARSLTVVDDGGRACGSPGAGGLSSGGSLSRLAAAAADSGSDVEAAVRGDGSIGRSDGAAFASVSGCVAGDAGDAYNADIDVAPDGICASVVDVGASIAERRFGVHELTALVAALQTPLPRSTAVRWIHVNGVCDGLGGTVLLDALSGVYGLHPLACEDVLMTPQRPKVEQYELVQAEASGIFTATVGDRTDADAGAADAAVVDLVTDWAAAPVIGGLPLARPALHSTVESDGSDVGRYGDGASLFVVCHSHELGGGDSGYALTSNQVSLFLLADASVVISFQERSEASSQSGAWLKRVRAALTATVLSRGRGALPDAAHVVYLVMDAVVDQLFLLCEFFGSRVDELEGALLAECGAVAVGGAVDEESAGGRLVDPSIGSSGGGSGGGGGLSSAGAALPPSEETPATLLAAILRLRRDLLALRRTVWPLRDVLSKLLLLVPESGGAASTGRAVDSTASVGSDSGGGVGGVSRTGSGRRLGGGTHRGRDVRPFLRDVMDHTLQVVDILESYRSVVGGLMELHLGNVNNRMQEIMKTLTVVSVLFVPMTFLSSVYGMNFVSIPELNWAGSYPLFWAVVLCCICGQMIFFRRRGWI</sequence>
<proteinExistence type="predicted"/>
<comment type="caution">
    <text evidence="1">The sequence shown here is derived from an EMBL/GenBank/DDBJ whole genome shotgun (WGS) entry which is preliminary data.</text>
</comment>
<evidence type="ECO:0000313" key="1">
    <source>
        <dbReference type="EMBL" id="KAK1868137.1"/>
    </source>
</evidence>
<reference evidence="1" key="1">
    <citation type="submission" date="2019-11" db="EMBL/GenBank/DDBJ databases">
        <title>Nori genome reveals adaptations in red seaweeds to the harsh intertidal environment.</title>
        <authorList>
            <person name="Wang D."/>
            <person name="Mao Y."/>
        </authorList>
    </citation>
    <scope>NUCLEOTIDE SEQUENCE</scope>
    <source>
        <tissue evidence="1">Gametophyte</tissue>
    </source>
</reference>
<dbReference type="EMBL" id="CM020620">
    <property type="protein sequence ID" value="KAK1868137.1"/>
    <property type="molecule type" value="Genomic_DNA"/>
</dbReference>
<name>A0ACC3CED3_PYRYE</name>
<protein>
    <submittedName>
        <fullName evidence="1">Uncharacterized protein</fullName>
    </submittedName>
</protein>
<organism evidence="1 2">
    <name type="scientific">Pyropia yezoensis</name>
    <name type="common">Susabi-nori</name>
    <name type="synonym">Porphyra yezoensis</name>
    <dbReference type="NCBI Taxonomy" id="2788"/>
    <lineage>
        <taxon>Eukaryota</taxon>
        <taxon>Rhodophyta</taxon>
        <taxon>Bangiophyceae</taxon>
        <taxon>Bangiales</taxon>
        <taxon>Bangiaceae</taxon>
        <taxon>Pyropia</taxon>
    </lineage>
</organism>
<keyword evidence="2" id="KW-1185">Reference proteome</keyword>
<accession>A0ACC3CED3</accession>
<gene>
    <name evidence="1" type="ORF">I4F81_010632</name>
</gene>
<evidence type="ECO:0000313" key="2">
    <source>
        <dbReference type="Proteomes" id="UP000798662"/>
    </source>
</evidence>
<dbReference type="Proteomes" id="UP000798662">
    <property type="component" value="Chromosome 3"/>
</dbReference>